<reference evidence="1" key="1">
    <citation type="submission" date="2021-06" db="EMBL/GenBank/DDBJ databases">
        <authorList>
            <person name="Kallberg Y."/>
            <person name="Tangrot J."/>
            <person name="Rosling A."/>
        </authorList>
    </citation>
    <scope>NUCLEOTIDE SEQUENCE</scope>
    <source>
        <strain evidence="1">FL130A</strain>
    </source>
</reference>
<protein>
    <submittedName>
        <fullName evidence="1">13940_t:CDS:1</fullName>
    </submittedName>
</protein>
<dbReference type="Gene3D" id="3.40.50.1000">
    <property type="entry name" value="HAD superfamily/HAD-like"/>
    <property type="match status" value="1"/>
</dbReference>
<keyword evidence="2" id="KW-1185">Reference proteome</keyword>
<dbReference type="InterPro" id="IPR036412">
    <property type="entry name" value="HAD-like_sf"/>
</dbReference>
<dbReference type="AlphaFoldDB" id="A0A9N9NXT3"/>
<gene>
    <name evidence="1" type="ORF">ALEPTO_LOCUS14119</name>
</gene>
<dbReference type="SUPFAM" id="SSF56784">
    <property type="entry name" value="HAD-like"/>
    <property type="match status" value="1"/>
</dbReference>
<feature type="non-terminal residue" evidence="1">
    <location>
        <position position="1"/>
    </location>
</feature>
<name>A0A9N9NXT3_9GLOM</name>
<dbReference type="Pfam" id="PF08282">
    <property type="entry name" value="Hydrolase_3"/>
    <property type="match status" value="1"/>
</dbReference>
<feature type="non-terminal residue" evidence="1">
    <location>
        <position position="166"/>
    </location>
</feature>
<dbReference type="InterPro" id="IPR023214">
    <property type="entry name" value="HAD_sf"/>
</dbReference>
<evidence type="ECO:0000313" key="2">
    <source>
        <dbReference type="Proteomes" id="UP000789508"/>
    </source>
</evidence>
<proteinExistence type="predicted"/>
<comment type="caution">
    <text evidence="1">The sequence shown here is derived from an EMBL/GenBank/DDBJ whole genome shotgun (WGS) entry which is preliminary data.</text>
</comment>
<dbReference type="EMBL" id="CAJVPS010052122">
    <property type="protein sequence ID" value="CAG8770551.1"/>
    <property type="molecule type" value="Genomic_DNA"/>
</dbReference>
<evidence type="ECO:0000313" key="1">
    <source>
        <dbReference type="EMBL" id="CAG8770551.1"/>
    </source>
</evidence>
<organism evidence="1 2">
    <name type="scientific">Ambispora leptoticha</name>
    <dbReference type="NCBI Taxonomy" id="144679"/>
    <lineage>
        <taxon>Eukaryota</taxon>
        <taxon>Fungi</taxon>
        <taxon>Fungi incertae sedis</taxon>
        <taxon>Mucoromycota</taxon>
        <taxon>Glomeromycotina</taxon>
        <taxon>Glomeromycetes</taxon>
        <taxon>Archaeosporales</taxon>
        <taxon>Ambisporaceae</taxon>
        <taxon>Ambispora</taxon>
    </lineage>
</organism>
<sequence>LRTEYGAAIDFYFGSKLKAKKAGDKVLVPDPKSIIIKIRSKFASKGMAAEWLSSYYNIPFSNTIAFGNDINDVELIRTVGKGIAMADSIHYLKAYAHGITDFGLLNSDGVAGVDEDGEEIFLVTEEKDKYERELNFEKEFLVLSIEKICCEAQKRQEKIRDDAINA</sequence>
<dbReference type="Proteomes" id="UP000789508">
    <property type="component" value="Unassembled WGS sequence"/>
</dbReference>
<accession>A0A9N9NXT3</accession>
<dbReference type="OrthoDB" id="27226at2759"/>